<name>A0A1G6TRX2_9BURK</name>
<dbReference type="OrthoDB" id="221297at2"/>
<dbReference type="SMART" id="SM01008">
    <property type="entry name" value="Ald_Xan_dh_C"/>
    <property type="match status" value="1"/>
</dbReference>
<sequence length="800" mass="87715">MNAPHDFDANAHKALPLSQQPMAEPGTGTVKTGMPVSRIDGRLKVTGQARYAAEPFCEELAYGVVVNSTIAKGRILSLRSDRARAVPGVLDIITHANRPSMRSLDLFYKDMTAPAGSPFKPLHDACIRYSGQPVALVVATTFEAARCAAALIEVDYEVEKHETHLMRNLHRAHVPSRLKAGYSPPPKPRGDAPRAFDAAPVKIDAQYYSGVEHHNPMEMHASTVLRSPDGHLTIYDKTQSPQNSRWVVSHVFGLSQDKVTVRNPFVGGAFGSGLRPQYQLILAVMAALHLQRSVRVVLTRQQMFTFGHRPETWQRVRLAADRDGTLRAVMHEAVAETSRFEDYVEVVVNWSGQLYRCDNVRLDYRLVALDQYSPLDMRAPGAAHGVHALEVAMDELAYELRMDPLDLRLKNYAERDASKDLPFSTKELRACYQQGAERFGWARRPLEPRSMREGREWVGWGMATGTWDAMQMLARARAVLHADGRLVVSSAASDIGTGTYTVMALIAAEAMGLPLEQVTFELGDSNLPLAPIEGGSSHVATIGAAVEGACEKLQRLLWALARRNPALGFGRVLLQDVEFKNGRMRRRDAPHDEEGVALADILAAQGRSMVEVRHLLLPNVLRQKKFVRATHSAVFCEVRVDEELGTVRVTRVVSAIAAGRILSAKTAHSQITGGVVWGISQALHEETQTDHALGRFMNHNYAEYHVATNADIPPIDVIFVDEDDRIVSRMGSKGVGEIGIVGVAAAVCNAIFHATGRRVRSTPMTPDKVMLPAHDASSLALDGEPAAAMGEPSQAVRTSS</sequence>
<dbReference type="SUPFAM" id="SSF56003">
    <property type="entry name" value="Molybdenum cofactor-binding domain"/>
    <property type="match status" value="1"/>
</dbReference>
<dbReference type="GO" id="GO:0005506">
    <property type="term" value="F:iron ion binding"/>
    <property type="evidence" value="ECO:0007669"/>
    <property type="project" value="InterPro"/>
</dbReference>
<dbReference type="InterPro" id="IPR036856">
    <property type="entry name" value="Ald_Oxase/Xan_DH_a/b_sf"/>
</dbReference>
<proteinExistence type="predicted"/>
<dbReference type="Pfam" id="PF01315">
    <property type="entry name" value="Ald_Xan_dh_C"/>
    <property type="match status" value="1"/>
</dbReference>
<gene>
    <name evidence="3" type="ORF">SAMN05192589_105220</name>
</gene>
<dbReference type="InterPro" id="IPR008274">
    <property type="entry name" value="AldOxase/xan_DH_MoCoBD1"/>
</dbReference>
<reference evidence="3 4" key="1">
    <citation type="submission" date="2016-10" db="EMBL/GenBank/DDBJ databases">
        <authorList>
            <person name="de Groot N.N."/>
        </authorList>
    </citation>
    <scope>NUCLEOTIDE SEQUENCE [LARGE SCALE GENOMIC DNA]</scope>
    <source>
        <strain evidence="3 4">DSM 16619</strain>
    </source>
</reference>
<feature type="region of interest" description="Disordered" evidence="1">
    <location>
        <begin position="1"/>
        <end position="35"/>
    </location>
</feature>
<evidence type="ECO:0000259" key="2">
    <source>
        <dbReference type="SMART" id="SM01008"/>
    </source>
</evidence>
<dbReference type="Proteomes" id="UP000198781">
    <property type="component" value="Unassembled WGS sequence"/>
</dbReference>
<feature type="compositionally biased region" description="Basic and acidic residues" evidence="1">
    <location>
        <begin position="1"/>
        <end position="11"/>
    </location>
</feature>
<dbReference type="Pfam" id="PF02738">
    <property type="entry name" value="MoCoBD_1"/>
    <property type="match status" value="1"/>
</dbReference>
<dbReference type="AlphaFoldDB" id="A0A1G6TRX2"/>
<dbReference type="STRING" id="187868.SAMN05192589_105220"/>
<dbReference type="Gene3D" id="3.30.365.10">
    <property type="entry name" value="Aldehyde oxidase/xanthine dehydrogenase, molybdopterin binding domain"/>
    <property type="match status" value="4"/>
</dbReference>
<protein>
    <submittedName>
        <fullName evidence="3">Xanthine dehydrogenase YagR molybdenum-binding subunit</fullName>
    </submittedName>
</protein>
<dbReference type="SUPFAM" id="SSF54665">
    <property type="entry name" value="CO dehydrogenase molybdoprotein N-domain-like"/>
    <property type="match status" value="1"/>
</dbReference>
<dbReference type="RefSeq" id="WP_092743511.1">
    <property type="nucleotide sequence ID" value="NZ_FMZC01000005.1"/>
</dbReference>
<dbReference type="InterPro" id="IPR046867">
    <property type="entry name" value="AldOxase/xan_DH_MoCoBD2"/>
</dbReference>
<accession>A0A1G6TRX2</accession>
<dbReference type="InterPro" id="IPR016208">
    <property type="entry name" value="Ald_Oxase/xanthine_DH-like"/>
</dbReference>
<dbReference type="EMBL" id="FMZC01000005">
    <property type="protein sequence ID" value="SDD31664.1"/>
    <property type="molecule type" value="Genomic_DNA"/>
</dbReference>
<evidence type="ECO:0000256" key="1">
    <source>
        <dbReference type="SAM" id="MobiDB-lite"/>
    </source>
</evidence>
<organism evidence="3 4">
    <name type="scientific">Paracidovorax valerianellae</name>
    <dbReference type="NCBI Taxonomy" id="187868"/>
    <lineage>
        <taxon>Bacteria</taxon>
        <taxon>Pseudomonadati</taxon>
        <taxon>Pseudomonadota</taxon>
        <taxon>Betaproteobacteria</taxon>
        <taxon>Burkholderiales</taxon>
        <taxon>Comamonadaceae</taxon>
        <taxon>Paracidovorax</taxon>
    </lineage>
</organism>
<evidence type="ECO:0000313" key="3">
    <source>
        <dbReference type="EMBL" id="SDD31664.1"/>
    </source>
</evidence>
<dbReference type="Pfam" id="PF20256">
    <property type="entry name" value="MoCoBD_2"/>
    <property type="match status" value="1"/>
</dbReference>
<dbReference type="GO" id="GO:0016491">
    <property type="term" value="F:oxidoreductase activity"/>
    <property type="evidence" value="ECO:0007669"/>
    <property type="project" value="InterPro"/>
</dbReference>
<feature type="domain" description="Aldehyde oxidase/xanthine dehydrogenase a/b hammerhead" evidence="2">
    <location>
        <begin position="46"/>
        <end position="160"/>
    </location>
</feature>
<dbReference type="InterPro" id="IPR037165">
    <property type="entry name" value="AldOxase/xan_DH_Mopterin-bd_sf"/>
</dbReference>
<keyword evidence="4" id="KW-1185">Reference proteome</keyword>
<evidence type="ECO:0000313" key="4">
    <source>
        <dbReference type="Proteomes" id="UP000198781"/>
    </source>
</evidence>
<dbReference type="PANTHER" id="PTHR11908">
    <property type="entry name" value="XANTHINE DEHYDROGENASE"/>
    <property type="match status" value="1"/>
</dbReference>
<dbReference type="PANTHER" id="PTHR11908:SF153">
    <property type="entry name" value="DEHYDROGENASE"/>
    <property type="match status" value="1"/>
</dbReference>
<dbReference type="InterPro" id="IPR000674">
    <property type="entry name" value="Ald_Oxase/Xan_DH_a/b"/>
</dbReference>
<dbReference type="Gene3D" id="3.90.1170.50">
    <property type="entry name" value="Aldehyde oxidase/xanthine dehydrogenase, a/b hammerhead"/>
    <property type="match status" value="1"/>
</dbReference>